<dbReference type="AlphaFoldDB" id="A0A5A8CYY1"/>
<dbReference type="EMBL" id="VLTN01000030">
    <property type="protein sequence ID" value="KAA0151036.1"/>
    <property type="molecule type" value="Genomic_DNA"/>
</dbReference>
<evidence type="ECO:0000259" key="1">
    <source>
        <dbReference type="PROSITE" id="PS50174"/>
    </source>
</evidence>
<dbReference type="Pfam" id="PF01585">
    <property type="entry name" value="G-patch"/>
    <property type="match status" value="1"/>
</dbReference>
<dbReference type="InterPro" id="IPR000467">
    <property type="entry name" value="G_patch_dom"/>
</dbReference>
<keyword evidence="4" id="KW-1185">Reference proteome</keyword>
<sequence>MPTGTPMEAPFLVGNRTVGRLAAGTNEAAAGAVSHFAKRQLQKFGWKEGDGLGKERQGNVKHVAVSRKDDSQGIGFSQNGDWTDQWWWGKGYGSFKVKVRRDSATSADVSSDDSDSDSDAGVVTSAELLKQMGAAAALAGRVST</sequence>
<feature type="domain" description="G-patch" evidence="1">
    <location>
        <begin position="33"/>
        <end position="79"/>
    </location>
</feature>
<dbReference type="EMBL" id="VLTL01000159">
    <property type="protein sequence ID" value="KAA0158145.1"/>
    <property type="molecule type" value="Genomic_DNA"/>
</dbReference>
<dbReference type="PROSITE" id="PS50174">
    <property type="entry name" value="G_PATCH"/>
    <property type="match status" value="1"/>
</dbReference>
<evidence type="ECO:0000313" key="2">
    <source>
        <dbReference type="EMBL" id="KAA0151036.1"/>
    </source>
</evidence>
<dbReference type="GO" id="GO:0003676">
    <property type="term" value="F:nucleic acid binding"/>
    <property type="evidence" value="ECO:0007669"/>
    <property type="project" value="InterPro"/>
</dbReference>
<reference evidence="4 5" key="1">
    <citation type="submission" date="2019-07" db="EMBL/GenBank/DDBJ databases">
        <title>Genomes of Cafeteria roenbergensis.</title>
        <authorList>
            <person name="Fischer M.G."/>
            <person name="Hackl T."/>
            <person name="Roman M."/>
        </authorList>
    </citation>
    <scope>NUCLEOTIDE SEQUENCE [LARGE SCALE GENOMIC DNA]</scope>
    <source>
        <strain evidence="2 4">BVI</strain>
        <strain evidence="3 5">RCC970-E3</strain>
    </source>
</reference>
<dbReference type="Proteomes" id="UP000323011">
    <property type="component" value="Unassembled WGS sequence"/>
</dbReference>
<dbReference type="OMA" id="GIVECIQ"/>
<accession>A0A5A8CYY1</accession>
<evidence type="ECO:0000313" key="3">
    <source>
        <dbReference type="EMBL" id="KAA0158145.1"/>
    </source>
</evidence>
<protein>
    <recommendedName>
        <fullName evidence="1">G-patch domain-containing protein</fullName>
    </recommendedName>
</protein>
<dbReference type="InterPro" id="IPR050656">
    <property type="entry name" value="PINX1"/>
</dbReference>
<comment type="caution">
    <text evidence="3">The sequence shown here is derived from an EMBL/GenBank/DDBJ whole genome shotgun (WGS) entry which is preliminary data.</text>
</comment>
<proteinExistence type="predicted"/>
<name>A0A5A8CYY1_CAFRO</name>
<gene>
    <name evidence="3" type="ORF">FNF28_06385</name>
    <name evidence="2" type="ORF">FNF29_04925</name>
</gene>
<dbReference type="SMART" id="SM00443">
    <property type="entry name" value="G_patch"/>
    <property type="match status" value="1"/>
</dbReference>
<evidence type="ECO:0000313" key="5">
    <source>
        <dbReference type="Proteomes" id="UP000324907"/>
    </source>
</evidence>
<organism evidence="3 5">
    <name type="scientific">Cafeteria roenbergensis</name>
    <name type="common">Marine flagellate</name>
    <dbReference type="NCBI Taxonomy" id="33653"/>
    <lineage>
        <taxon>Eukaryota</taxon>
        <taxon>Sar</taxon>
        <taxon>Stramenopiles</taxon>
        <taxon>Bigyra</taxon>
        <taxon>Opalozoa</taxon>
        <taxon>Bicosoecida</taxon>
        <taxon>Cafeteriaceae</taxon>
        <taxon>Cafeteria</taxon>
    </lineage>
</organism>
<evidence type="ECO:0000313" key="4">
    <source>
        <dbReference type="Proteomes" id="UP000323011"/>
    </source>
</evidence>
<dbReference type="Proteomes" id="UP000324907">
    <property type="component" value="Unassembled WGS sequence"/>
</dbReference>
<dbReference type="PANTHER" id="PTHR23149">
    <property type="entry name" value="G PATCH DOMAIN CONTAINING PROTEIN"/>
    <property type="match status" value="1"/>
</dbReference>